<gene>
    <name evidence="6" type="ORF">K503DRAFT_720086</name>
</gene>
<dbReference type="Proteomes" id="UP000092154">
    <property type="component" value="Unassembled WGS sequence"/>
</dbReference>
<comment type="similarity">
    <text evidence="1">Belongs to the UFD1 family.</text>
</comment>
<feature type="compositionally biased region" description="Pro residues" evidence="3">
    <location>
        <begin position="348"/>
        <end position="363"/>
    </location>
</feature>
<organism evidence="6 7">
    <name type="scientific">Rhizopogon vinicolor AM-OR11-026</name>
    <dbReference type="NCBI Taxonomy" id="1314800"/>
    <lineage>
        <taxon>Eukaryota</taxon>
        <taxon>Fungi</taxon>
        <taxon>Dikarya</taxon>
        <taxon>Basidiomycota</taxon>
        <taxon>Agaricomycotina</taxon>
        <taxon>Agaricomycetes</taxon>
        <taxon>Agaricomycetidae</taxon>
        <taxon>Boletales</taxon>
        <taxon>Suillineae</taxon>
        <taxon>Rhizopogonaceae</taxon>
        <taxon>Rhizopogon</taxon>
    </lineage>
</organism>
<evidence type="ECO:0000313" key="7">
    <source>
        <dbReference type="Proteomes" id="UP000092154"/>
    </source>
</evidence>
<keyword evidence="7" id="KW-1185">Reference proteome</keyword>
<dbReference type="InterPro" id="IPR004854">
    <property type="entry name" value="Ufd1-like"/>
</dbReference>
<feature type="compositionally biased region" description="Acidic residues" evidence="3">
    <location>
        <begin position="449"/>
        <end position="461"/>
    </location>
</feature>
<feature type="domain" description="Ubiquitin fusion degradation protein UFD1 N-terminal subdomain 2" evidence="5">
    <location>
        <begin position="138"/>
        <end position="214"/>
    </location>
</feature>
<dbReference type="PANTHER" id="PTHR12555:SF13">
    <property type="entry name" value="UBIQUITIN RECOGNITION FACTOR IN ER-ASSOCIATED DEGRADATION PROTEIN 1"/>
    <property type="match status" value="1"/>
</dbReference>
<feature type="compositionally biased region" description="Low complexity" evidence="3">
    <location>
        <begin position="241"/>
        <end position="252"/>
    </location>
</feature>
<name>A0A1B7MX82_9AGAM</name>
<dbReference type="PANTHER" id="PTHR12555">
    <property type="entry name" value="UBIQUITIN FUSION DEGRADATON PROTEIN 1"/>
    <property type="match status" value="1"/>
</dbReference>
<evidence type="ECO:0000259" key="4">
    <source>
        <dbReference type="Pfam" id="PF03152"/>
    </source>
</evidence>
<dbReference type="STRING" id="1314800.A0A1B7MX82"/>
<evidence type="ECO:0000259" key="5">
    <source>
        <dbReference type="Pfam" id="PF24842"/>
    </source>
</evidence>
<evidence type="ECO:0000256" key="2">
    <source>
        <dbReference type="ARBA" id="ARBA00022786"/>
    </source>
</evidence>
<sequence>MNFFGDEDSMGGDPGGLFAQFAQGFGVARAGRPNPRSYSVYLKAYSVAMLPGRERENLSYGGKIIMPPSALAQLTHLDLEGPWMFQLTNATNPAASTHAGVLEFIAEEGVVHLPYWMMKTLRLDEGDPIRITGAELPKGKFIKLQAQSTHFLEISDPKAVLEQALRNFSALTQGDIIEIYYNSIIFGFLVMEATPGGGGIDVIDTDLEVDFAAPVGYVEPERPKPAPPSTMASKLGIDLNSSSPGSSRPPSSLGGGFVPGGGAAVSRGGDHWESFKGKGETLAGRKTKGKGITHRGVEAVEGHSKIIRTDQQKIINHSSIEGEVKVPAALNLPFGKLFFGFNVVPHTPPEQKPPSSPTSPPAATPSFSGSGNTLTGRSGASLADAKGKGKENSSAKSQPSEKSWGAGSSLGSSRSAHIPPSFRGRDLGSLTVPRPTGQSKRRSPTPDWGVDDDDIIDIDSD</sequence>
<dbReference type="GO" id="GO:0036503">
    <property type="term" value="P:ERAD pathway"/>
    <property type="evidence" value="ECO:0007669"/>
    <property type="project" value="TreeGrafter"/>
</dbReference>
<feature type="compositionally biased region" description="Basic and acidic residues" evidence="3">
    <location>
        <begin position="268"/>
        <end position="279"/>
    </location>
</feature>
<dbReference type="OrthoDB" id="422728at2759"/>
<dbReference type="InterPro" id="IPR055417">
    <property type="entry name" value="UFD1_N1"/>
</dbReference>
<dbReference type="Pfam" id="PF03152">
    <property type="entry name" value="UFD1_N1"/>
    <property type="match status" value="1"/>
</dbReference>
<dbReference type="GO" id="GO:0006511">
    <property type="term" value="P:ubiquitin-dependent protein catabolic process"/>
    <property type="evidence" value="ECO:0007669"/>
    <property type="project" value="InterPro"/>
</dbReference>
<evidence type="ECO:0000256" key="1">
    <source>
        <dbReference type="ARBA" id="ARBA00006043"/>
    </source>
</evidence>
<reference evidence="6 7" key="1">
    <citation type="submission" date="2016-06" db="EMBL/GenBank/DDBJ databases">
        <title>Comparative genomics of the ectomycorrhizal sister species Rhizopogon vinicolor and Rhizopogon vesiculosus (Basidiomycota: Boletales) reveals a divergence of the mating type B locus.</title>
        <authorList>
            <consortium name="DOE Joint Genome Institute"/>
            <person name="Mujic A.B."/>
            <person name="Kuo A."/>
            <person name="Tritt A."/>
            <person name="Lipzen A."/>
            <person name="Chen C."/>
            <person name="Johnson J."/>
            <person name="Sharma A."/>
            <person name="Barry K."/>
            <person name="Grigoriev I.V."/>
            <person name="Spatafora J.W."/>
        </authorList>
    </citation>
    <scope>NUCLEOTIDE SEQUENCE [LARGE SCALE GENOMIC DNA]</scope>
    <source>
        <strain evidence="6 7">AM-OR11-026</strain>
    </source>
</reference>
<dbReference type="Gene3D" id="3.10.330.10">
    <property type="match status" value="1"/>
</dbReference>
<proteinExistence type="inferred from homology"/>
<feature type="compositionally biased region" description="Gly residues" evidence="3">
    <location>
        <begin position="253"/>
        <end position="263"/>
    </location>
</feature>
<dbReference type="InParanoid" id="A0A1B7MX82"/>
<evidence type="ECO:0000313" key="6">
    <source>
        <dbReference type="EMBL" id="OAX37215.1"/>
    </source>
</evidence>
<keyword evidence="2" id="KW-0833">Ubl conjugation pathway</keyword>
<dbReference type="GO" id="GO:0034098">
    <property type="term" value="C:VCP-NPL4-UFD1 AAA ATPase complex"/>
    <property type="evidence" value="ECO:0007669"/>
    <property type="project" value="TreeGrafter"/>
</dbReference>
<evidence type="ECO:0000256" key="3">
    <source>
        <dbReference type="SAM" id="MobiDB-lite"/>
    </source>
</evidence>
<dbReference type="Gene3D" id="2.40.40.50">
    <property type="entry name" value="Ubiquitin fusion degradation protein UFD1, N-terminal domain"/>
    <property type="match status" value="1"/>
</dbReference>
<dbReference type="GO" id="GO:0031593">
    <property type="term" value="F:polyubiquitin modification-dependent protein binding"/>
    <property type="evidence" value="ECO:0007669"/>
    <property type="project" value="TreeGrafter"/>
</dbReference>
<dbReference type="InterPro" id="IPR055418">
    <property type="entry name" value="UFD1_N2"/>
</dbReference>
<accession>A0A1B7MX82</accession>
<dbReference type="FunCoup" id="A0A1B7MX82">
    <property type="interactions" value="688"/>
</dbReference>
<dbReference type="Pfam" id="PF24842">
    <property type="entry name" value="UFD1_N2"/>
    <property type="match status" value="1"/>
</dbReference>
<feature type="region of interest" description="Disordered" evidence="3">
    <location>
        <begin position="218"/>
        <end position="295"/>
    </location>
</feature>
<dbReference type="InterPro" id="IPR042299">
    <property type="entry name" value="Ufd1-like_Nn"/>
</dbReference>
<protein>
    <submittedName>
        <fullName evidence="6">UFD1-domain-containing protein</fullName>
    </submittedName>
</protein>
<dbReference type="EMBL" id="KV448365">
    <property type="protein sequence ID" value="OAX37215.1"/>
    <property type="molecule type" value="Genomic_DNA"/>
</dbReference>
<feature type="domain" description="Ubiquitin fusion degradation protein UFD1 N-terminal subdomain 1" evidence="4">
    <location>
        <begin position="40"/>
        <end position="137"/>
    </location>
</feature>
<feature type="region of interest" description="Disordered" evidence="3">
    <location>
        <begin position="348"/>
        <end position="461"/>
    </location>
</feature>
<dbReference type="AlphaFoldDB" id="A0A1B7MX82"/>
<feature type="compositionally biased region" description="Low complexity" evidence="3">
    <location>
        <begin position="403"/>
        <end position="415"/>
    </location>
</feature>